<dbReference type="Gene3D" id="1.25.40.990">
    <property type="match status" value="1"/>
</dbReference>
<keyword evidence="2" id="KW-0812">Transmembrane</keyword>
<dbReference type="STRING" id="268474.A0A0V1N1Y3"/>
<organism evidence="4 5">
    <name type="scientific">Trichinella papuae</name>
    <dbReference type="NCBI Taxonomy" id="268474"/>
    <lineage>
        <taxon>Eukaryota</taxon>
        <taxon>Metazoa</taxon>
        <taxon>Ecdysozoa</taxon>
        <taxon>Nematoda</taxon>
        <taxon>Enoplea</taxon>
        <taxon>Dorylaimia</taxon>
        <taxon>Trichinellida</taxon>
        <taxon>Trichinellidae</taxon>
        <taxon>Trichinella</taxon>
    </lineage>
</organism>
<feature type="transmembrane region" description="Helical" evidence="2">
    <location>
        <begin position="135"/>
        <end position="154"/>
    </location>
</feature>
<accession>A0A0V1N1Y3</accession>
<proteinExistence type="predicted"/>
<evidence type="ECO:0000313" key="5">
    <source>
        <dbReference type="Proteomes" id="UP000054843"/>
    </source>
</evidence>
<dbReference type="PANTHER" id="PTHR12436:SF3">
    <property type="entry name" value="GERMINAL-CENTER ASSOCIATED NUCLEAR PROTEIN"/>
    <property type="match status" value="1"/>
</dbReference>
<evidence type="ECO:0000259" key="3">
    <source>
        <dbReference type="Pfam" id="PF03399"/>
    </source>
</evidence>
<gene>
    <name evidence="4" type="primary">Mcm3ap</name>
    <name evidence="4" type="ORF">T10_3319</name>
</gene>
<feature type="transmembrane region" description="Helical" evidence="2">
    <location>
        <begin position="78"/>
        <end position="96"/>
    </location>
</feature>
<feature type="compositionally biased region" description="Polar residues" evidence="1">
    <location>
        <begin position="937"/>
        <end position="948"/>
    </location>
</feature>
<dbReference type="GO" id="GO:0006406">
    <property type="term" value="P:mRNA export from nucleus"/>
    <property type="evidence" value="ECO:0007669"/>
    <property type="project" value="TreeGrafter"/>
</dbReference>
<evidence type="ECO:0000256" key="1">
    <source>
        <dbReference type="SAM" id="MobiDB-lite"/>
    </source>
</evidence>
<dbReference type="GO" id="GO:0005737">
    <property type="term" value="C:cytoplasm"/>
    <property type="evidence" value="ECO:0007669"/>
    <property type="project" value="TreeGrafter"/>
</dbReference>
<feature type="transmembrane region" description="Helical" evidence="2">
    <location>
        <begin position="45"/>
        <end position="66"/>
    </location>
</feature>
<dbReference type="OrthoDB" id="21502at2759"/>
<keyword evidence="2" id="KW-1133">Transmembrane helix</keyword>
<feature type="transmembrane region" description="Helical" evidence="2">
    <location>
        <begin position="102"/>
        <end position="123"/>
    </location>
</feature>
<feature type="transmembrane region" description="Helical" evidence="2">
    <location>
        <begin position="192"/>
        <end position="217"/>
    </location>
</feature>
<reference evidence="4 5" key="1">
    <citation type="submission" date="2015-01" db="EMBL/GenBank/DDBJ databases">
        <title>Evolution of Trichinella species and genotypes.</title>
        <authorList>
            <person name="Korhonen P.K."/>
            <person name="Edoardo P."/>
            <person name="Giuseppe L.R."/>
            <person name="Gasser R.B."/>
        </authorList>
    </citation>
    <scope>NUCLEOTIDE SEQUENCE [LARGE SCALE GENOMIC DNA]</scope>
    <source>
        <strain evidence="4">ISS1980</strain>
    </source>
</reference>
<sequence length="2680" mass="306402">MTTGRDPIQISTVNTMQYFFVNLFCSLMCATVHNAMQFLSNFTFWHFHFMHYAFTFLGMLILALVGRVPRQVLPWRQMLPIALSRLFSSIGINTVASGHLEGGLFILRGFDCCITGFVLLVCNRMLGSRLKRTRHRYYIVIPIAILSSLSWFYPTYWYAHFRWILFIPMAVIAGGFHNILSYNQYQKLGVPFSVFLMNISAYSAALLFIPIVVNKIVCFDCALESENDEMEFQLADYALLFGGMAAMFGLIFTQYMLMCHCNPIDYLVFRHFKYTLAAVGQQVTQNLMHYNFVNIFAQFSALCGNVWYHTCRRRYRHVHAITSNVKCSEMSITFCCFCHSGSKAVMDSYQGLRSRYSWLKNLSHPVPINVKMRQNTASKLANKRHFAATTAKDRYKILESRDFTLRAGIIKDNNAREAKRTVGFCFEMCPEKERYRRFYQSGVPLYEMWKFWHDDDDNRIDHVHMVKEYVRSSADQPEPLPHELRPPHILSLTMDHLIQNVVVKEPHVRKYLSSWYYFLTNRMHAIRKDITQQMLCDTTTAFVLEKCVRFYIYTTFRLRALPISMFDQQLNLNELGHCLASLLVMYQDMKKIGETSPNKAEFFVYNMIYRMIDADMLGLVWRYDENLFHNPRVSFILQLHKYFQQGNFVKFFKAYKESATFLEACLLSRYVMEFRIASVNAIRQAYKIHKTTVKISSITDWLCFDSDKETQAFLAQFKIMPYPDQPDMVDFNPKDFRHKPESFRTWSPKLNFVNTKMTQSLVEIINGGPVESNVVLPEPCNSFDENSEYTRDDVLDIYFGKKVVTYEQLHGHAPSEQLSVNQSSSVDAMEYDDKEENKPLPAFFSNFLLLFEKDIPSRTVPIKESRNCFVETEAEPQFRSNRARFNRAKGRGWEYKQSSYAPQLKYPSRNNSGLSSTQHIHQRRGTFKNVRRGGPHRSNTADRVNNRQPWRGSNCRRNMSDKYHYFKSPTRGQPSMTYKMNRNAMRGTNSLRRGAFKENKRAMRPEIQENLVNNQKTYLAKNALEDDVKNLRTVCTDNFLVKQKLQTENLLQETVPCANARTTSERQVFEKPLPAVTAANTSVPQIDSSLVNVVKQERNVEGIKFETNRRIVFPMAETESAEKRTLSEAVTVDETSNYEEQPMEQECLVKSSAEECSQIQSAELRTTSEIFTTQMATASTAVTSSNSASWINFPMVSVKKEKLEMNSQTEQTKINSGTSFPTIGLLNVAASDAKLPFNAASAFVQTTKANSVQTEWTNFSFANMTKHHQEANEMEFQAEKKTLLTFGSVFGKNFETESKMEEEQQPFTKLTTQVTQLANAVDFSVPSTDFSSVAKQNEIPDSGKFGEEKKNVFFPVVSLSNYCEQMQPVPFKVTAEQETVLPVVAEPVVSWSGCLASGVKMQQEEAKEMDSEEHKGTLFPGGHFASMQNCQMQPLQFAPPPISFPKMSTNTYVSFGDFSQSTMKSEFKDNEPQLQKGTFFSFGSHVVDEKKPLLFESFTSQITETPTSTVANLQSSLIDLTKSFERGGETSMEAEMIDLTGSDSSQQISETAMPTVVESALLDQPLPVGVEMSKDASIAAQVEEELAQPLTETTDSVVLEQGVNAALTKQATCFANWKTTTDSTEAISASAKRTSEQTSYPFSTELTTQIPTIVVPSISLDTSTTETENEPLRKQSKIYADFTKHWSSPDYAIAADSRQLDDHHSSAAATILPSDHSLNLSDTFAKDHLLSRSSFDGTSEVSERKSSMQQKMRCVHAYRRIRDLFLAKELMQIAIDNLTSRTVDQVVSELCEETIAAVKQMIACRCLVEILNCSYLENAVRKICHQVILEEQKREEISKNSKMKTNQLMRRYFDTWHSITKTSRARYLASLPISDIVETVPSSKGRRSTLLLSLIDSDEDAFEDSCFADTVIEKKLGNNVLESWHSLDWPCLIRKLATGSSGYKVSVNSKTRIRLLRCGLFLDPTLTATMREWIRLQFGLLVVRSKTWTLPPSGGTLDLLCLKNTLIREDASTSVTRHLDWLLVAWNASASLAENHTIEISELCSTTRHLGLLLLVRLAKSDHYSEDDIAKMLKLDVLSSTGCISKYVVIKWPYEHVFVGAKEKLQNAIELVIEGAVNFRSLNFQPIGQYVCHYFTERYDNILWNCLKAMTCDEANAVHKDAVADFRSSAQVVNPREHLEEEFLKLLGYPMSYLCSPDDFYKLMDEIGAIILPPSDLDSISFTEAAQYFLTSITDRILMIRNYYRLNDQCDFLRKKKKYRRSNPFYCSICAVAVLTGECKWLVASCSTCFLFTALERNMPFIGKDWRSCGDTWVPIRGGWVKKKLLPDYQTSKTESSLESFLGAHSSLKVNDENQKVDAVEPVPQPHYFVPLHKSREFIGCISFGEAFLKLDIAGSVSDSNRFEYTIKVLQILANEKLHTLTASARKAVFQVLEALVVHCLKEFKEPMTVRSLITCFIDNLNSGHHYGSAQLLEAQRESLMFMDTVLKQFDFKCKESTNNNERNVHLFDLPVDCLMEILETISDHQSLINVCLAHQMFSAILDYTEKPWEKLCRFYFKNWQMEFVFEKLNFDPCAIDPANAKYRKQKFASRAKLKVSWRTAYFELKKFFGLKEVYTDMIYICCYCQVLFWKSLGHPCLSENPTCIRKLLLSTDVANGPFGPFHIDGSLRKNVRTDSSGSK</sequence>
<dbReference type="PANTHER" id="PTHR12436">
    <property type="entry name" value="80 KDA MCM3-ASSOCIATED PROTEIN"/>
    <property type="match status" value="1"/>
</dbReference>
<comment type="caution">
    <text evidence="4">The sequence shown here is derived from an EMBL/GenBank/DDBJ whole genome shotgun (WGS) entry which is preliminary data.</text>
</comment>
<feature type="transmembrane region" description="Helical" evidence="2">
    <location>
        <begin position="20"/>
        <end position="39"/>
    </location>
</feature>
<feature type="compositionally biased region" description="Basic residues" evidence="1">
    <location>
        <begin position="920"/>
        <end position="935"/>
    </location>
</feature>
<dbReference type="InterPro" id="IPR045107">
    <property type="entry name" value="SAC3/GANP/THP3"/>
</dbReference>
<keyword evidence="5" id="KW-1185">Reference proteome</keyword>
<keyword evidence="2" id="KW-0472">Membrane</keyword>
<dbReference type="Pfam" id="PF03399">
    <property type="entry name" value="SAC3_GANP"/>
    <property type="match status" value="1"/>
</dbReference>
<dbReference type="Proteomes" id="UP000054843">
    <property type="component" value="Unassembled WGS sequence"/>
</dbReference>
<feature type="compositionally biased region" description="Polar residues" evidence="1">
    <location>
        <begin position="908"/>
        <end position="919"/>
    </location>
</feature>
<evidence type="ECO:0000313" key="4">
    <source>
        <dbReference type="EMBL" id="KRZ78027.1"/>
    </source>
</evidence>
<feature type="transmembrane region" description="Helical" evidence="2">
    <location>
        <begin position="160"/>
        <end position="180"/>
    </location>
</feature>
<dbReference type="EMBL" id="JYDO01000015">
    <property type="protein sequence ID" value="KRZ78027.1"/>
    <property type="molecule type" value="Genomic_DNA"/>
</dbReference>
<name>A0A0V1N1Y3_9BILA</name>
<dbReference type="InterPro" id="IPR005062">
    <property type="entry name" value="SAC3/GANP/THP3_conserved"/>
</dbReference>
<dbReference type="GO" id="GO:0070390">
    <property type="term" value="C:transcription export complex 2"/>
    <property type="evidence" value="ECO:0007669"/>
    <property type="project" value="TreeGrafter"/>
</dbReference>
<evidence type="ECO:0000256" key="2">
    <source>
        <dbReference type="SAM" id="Phobius"/>
    </source>
</evidence>
<protein>
    <submittedName>
        <fullName evidence="4">Germinal-center associated nuclear protein</fullName>
    </submittedName>
</protein>
<feature type="domain" description="SAC3/GANP/THP3 conserved" evidence="3">
    <location>
        <begin position="428"/>
        <end position="719"/>
    </location>
</feature>
<feature type="transmembrane region" description="Helical" evidence="2">
    <location>
        <begin position="290"/>
        <end position="308"/>
    </location>
</feature>
<feature type="transmembrane region" description="Helical" evidence="2">
    <location>
        <begin position="237"/>
        <end position="257"/>
    </location>
</feature>
<feature type="region of interest" description="Disordered" evidence="1">
    <location>
        <begin position="904"/>
        <end position="957"/>
    </location>
</feature>